<dbReference type="PANTHER" id="PTHR43183">
    <property type="entry name" value="HYPOTHETICAL DIHYDROXYACID DEHYDRATASE (EUROFUNG)-RELATED"/>
    <property type="match status" value="1"/>
</dbReference>
<keyword evidence="2" id="KW-0479">Metal-binding</keyword>
<dbReference type="InterPro" id="IPR056740">
    <property type="entry name" value="ILV_EDD_C"/>
</dbReference>
<dbReference type="EC" id="4.2.1.9" evidence="8"/>
<comment type="caution">
    <text evidence="8">The sequence shown here is derived from an EMBL/GenBank/DDBJ whole genome shotgun (WGS) entry which is preliminary data.</text>
</comment>
<name>A0A2W4YY81_9SPHN</name>
<protein>
    <submittedName>
        <fullName evidence="8">Dihydroxy-acid dehydratase</fullName>
        <ecNumber evidence="8">4.2.1.9</ecNumber>
    </submittedName>
</protein>
<evidence type="ECO:0000259" key="7">
    <source>
        <dbReference type="Pfam" id="PF24877"/>
    </source>
</evidence>
<keyword evidence="3" id="KW-0408">Iron</keyword>
<dbReference type="SUPFAM" id="SSF143975">
    <property type="entry name" value="IlvD/EDD N-terminal domain-like"/>
    <property type="match status" value="1"/>
</dbReference>
<dbReference type="Pfam" id="PF00920">
    <property type="entry name" value="ILVD_EDD_N"/>
    <property type="match status" value="1"/>
</dbReference>
<dbReference type="EMBL" id="QFNF01000037">
    <property type="protein sequence ID" value="PZO75050.1"/>
    <property type="molecule type" value="Genomic_DNA"/>
</dbReference>
<sequence length="596" mass="64021">MTDMPALRSRAWFDNPDNIDMTALYIERYLNFGLSQEELQSGRPIIGIAQTGSDLSPCNRHHLVLAERLREGIREAGGIVLEFPVHPIQETGKRPTAGLDRNLAYLGLVEVLYGYPLDGVVLTIGCDKTTPACLMAAATVNIPAIALSVGPMLNGWHKGERTGSGTIVWKARQMLAAGEIDNREFIRLVSSSAPSTGYCNTMGTATTMNSLAEALGMQLPGSAAIPAPYRDRQEIAYRTGLRIVDMVREDLKPSDILTRDAFHNAIKVNSAIGGSTNAPIHLAAIARHIGVDLPIEDWQRHGHKVPLLVNLQPAGEYLGEDYYRAGGVPAVVNQLMGQGLIAEDALTVNGRSIGDNCRDAAIEDDKVIRPFDRPLKEAAGFIVLKGNLFDAAVMKTSVIGPEFRTRYLSNPADPDAFEGPAVVFDGPEDYHHRIDDPALGITPETLLFMRGAGPVGYPGAAEVVNMRPPAYLITEGVHALPCIGDGRQSGTSGSPSILNASPEAAAGGGLALLRTGDRVRIDLGRGRADVLLGEEELAIRRRELEAAGGYRYPASQTPWQAIQRSVVGQMATGAILEGAEAFQQIAQTQGLPRDNH</sequence>
<dbReference type="Proteomes" id="UP000248614">
    <property type="component" value="Unassembled WGS sequence"/>
</dbReference>
<gene>
    <name evidence="8" type="ORF">DI632_12475</name>
</gene>
<dbReference type="Pfam" id="PF24877">
    <property type="entry name" value="ILV_EDD_C"/>
    <property type="match status" value="1"/>
</dbReference>
<dbReference type="NCBIfam" id="NF009560">
    <property type="entry name" value="PRK13017.1"/>
    <property type="match status" value="1"/>
</dbReference>
<evidence type="ECO:0000256" key="4">
    <source>
        <dbReference type="ARBA" id="ARBA00023014"/>
    </source>
</evidence>
<dbReference type="InterPro" id="IPR020558">
    <property type="entry name" value="DiOHA_6PGluconate_deHydtase_CS"/>
</dbReference>
<dbReference type="GO" id="GO:0051536">
    <property type="term" value="F:iron-sulfur cluster binding"/>
    <property type="evidence" value="ECO:0007669"/>
    <property type="project" value="UniProtKB-KW"/>
</dbReference>
<dbReference type="GO" id="GO:0046872">
    <property type="term" value="F:metal ion binding"/>
    <property type="evidence" value="ECO:0007669"/>
    <property type="project" value="UniProtKB-KW"/>
</dbReference>
<evidence type="ECO:0000256" key="1">
    <source>
        <dbReference type="ARBA" id="ARBA00006486"/>
    </source>
</evidence>
<feature type="domain" description="Dihydroxy-acid/6-phosphogluconate dehydratase C-terminal" evidence="7">
    <location>
        <begin position="366"/>
        <end position="574"/>
    </location>
</feature>
<dbReference type="InterPro" id="IPR042096">
    <property type="entry name" value="Dihydro-acid_dehy_C"/>
</dbReference>
<evidence type="ECO:0000313" key="8">
    <source>
        <dbReference type="EMBL" id="PZO75050.1"/>
    </source>
</evidence>
<dbReference type="InterPro" id="IPR000581">
    <property type="entry name" value="ILV_EDD_N"/>
</dbReference>
<dbReference type="AlphaFoldDB" id="A0A2W4YY81"/>
<dbReference type="SUPFAM" id="SSF52016">
    <property type="entry name" value="LeuD/IlvD-like"/>
    <property type="match status" value="1"/>
</dbReference>
<feature type="domain" description="Dihydroxy-acid/6-phosphogluconate dehydratase N-terminal" evidence="6">
    <location>
        <begin position="43"/>
        <end position="356"/>
    </location>
</feature>
<evidence type="ECO:0000259" key="6">
    <source>
        <dbReference type="Pfam" id="PF00920"/>
    </source>
</evidence>
<keyword evidence="5 8" id="KW-0456">Lyase</keyword>
<evidence type="ECO:0000256" key="3">
    <source>
        <dbReference type="ARBA" id="ARBA00023004"/>
    </source>
</evidence>
<accession>A0A2W4YY81</accession>
<dbReference type="InterPro" id="IPR037237">
    <property type="entry name" value="IlvD/EDD_N"/>
</dbReference>
<dbReference type="InterPro" id="IPR052352">
    <property type="entry name" value="Sugar_Degrad_Dehydratases"/>
</dbReference>
<dbReference type="Gene3D" id="3.50.30.80">
    <property type="entry name" value="IlvD/EDD C-terminal domain-like"/>
    <property type="match status" value="1"/>
</dbReference>
<evidence type="ECO:0000256" key="2">
    <source>
        <dbReference type="ARBA" id="ARBA00022723"/>
    </source>
</evidence>
<dbReference type="GO" id="GO:0004160">
    <property type="term" value="F:dihydroxy-acid dehydratase activity"/>
    <property type="evidence" value="ECO:0007669"/>
    <property type="project" value="UniProtKB-EC"/>
</dbReference>
<dbReference type="NCBIfam" id="NF004784">
    <property type="entry name" value="PRK06131.1"/>
    <property type="match status" value="1"/>
</dbReference>
<evidence type="ECO:0000256" key="5">
    <source>
        <dbReference type="ARBA" id="ARBA00023239"/>
    </source>
</evidence>
<comment type="similarity">
    <text evidence="1">Belongs to the IlvD/Edd family.</text>
</comment>
<keyword evidence="4" id="KW-0411">Iron-sulfur</keyword>
<proteinExistence type="inferred from homology"/>
<dbReference type="PANTHER" id="PTHR43183:SF1">
    <property type="entry name" value="HYPOTHETICAL DIHYDROXY-ACID DEHYDRATASE (EUROFUNG)-RELATED"/>
    <property type="match status" value="1"/>
</dbReference>
<reference evidence="8 9" key="1">
    <citation type="submission" date="2017-08" db="EMBL/GenBank/DDBJ databases">
        <title>Infants hospitalized years apart are colonized by the same room-sourced microbial strains.</title>
        <authorList>
            <person name="Brooks B."/>
            <person name="Olm M.R."/>
            <person name="Firek B.A."/>
            <person name="Baker R."/>
            <person name="Thomas B.C."/>
            <person name="Morowitz M.J."/>
            <person name="Banfield J.F."/>
        </authorList>
    </citation>
    <scope>NUCLEOTIDE SEQUENCE [LARGE SCALE GENOMIC DNA]</scope>
    <source>
        <strain evidence="8">S2_018_000_R3_110</strain>
    </source>
</reference>
<evidence type="ECO:0000313" key="9">
    <source>
        <dbReference type="Proteomes" id="UP000248614"/>
    </source>
</evidence>
<dbReference type="PROSITE" id="PS00886">
    <property type="entry name" value="ILVD_EDD_1"/>
    <property type="match status" value="1"/>
</dbReference>
<organism evidence="8 9">
    <name type="scientific">Sphingomonas hengshuiensis</name>
    <dbReference type="NCBI Taxonomy" id="1609977"/>
    <lineage>
        <taxon>Bacteria</taxon>
        <taxon>Pseudomonadati</taxon>
        <taxon>Pseudomonadota</taxon>
        <taxon>Alphaproteobacteria</taxon>
        <taxon>Sphingomonadales</taxon>
        <taxon>Sphingomonadaceae</taxon>
        <taxon>Sphingomonas</taxon>
    </lineage>
</organism>